<dbReference type="RefSeq" id="WP_086489085.1">
    <property type="nucleotide sequence ID" value="NZ_MSLT01000023.1"/>
</dbReference>
<evidence type="ECO:0000313" key="2">
    <source>
        <dbReference type="Proteomes" id="UP000194798"/>
    </source>
</evidence>
<dbReference type="EMBL" id="MSLT01000023">
    <property type="protein sequence ID" value="OUD12174.1"/>
    <property type="molecule type" value="Genomic_DNA"/>
</dbReference>
<protein>
    <submittedName>
        <fullName evidence="1">Uncharacterized protein</fullName>
    </submittedName>
</protein>
<reference evidence="1 2" key="1">
    <citation type="submission" date="2016-12" db="EMBL/GenBank/DDBJ databases">
        <title>Thioflexothrix psekupsii D3 genome sequencing and assembly.</title>
        <authorList>
            <person name="Fomenkov A."/>
            <person name="Vincze T."/>
            <person name="Grabovich M."/>
            <person name="Anton B.P."/>
            <person name="Dubinina G."/>
            <person name="Orlova M."/>
            <person name="Belousova E."/>
            <person name="Roberts R.J."/>
        </authorList>
    </citation>
    <scope>NUCLEOTIDE SEQUENCE [LARGE SCALE GENOMIC DNA]</scope>
    <source>
        <strain evidence="1">D3</strain>
    </source>
</reference>
<dbReference type="Proteomes" id="UP000194798">
    <property type="component" value="Unassembled WGS sequence"/>
</dbReference>
<comment type="caution">
    <text evidence="1">The sequence shown here is derived from an EMBL/GenBank/DDBJ whole genome shotgun (WGS) entry which is preliminary data.</text>
</comment>
<accession>A0A251X3V3</accession>
<name>A0A251X3V3_9GAMM</name>
<keyword evidence="2" id="KW-1185">Reference proteome</keyword>
<evidence type="ECO:0000313" key="1">
    <source>
        <dbReference type="EMBL" id="OUD12174.1"/>
    </source>
</evidence>
<organism evidence="1 2">
    <name type="scientific">Thioflexithrix psekupsensis</name>
    <dbReference type="NCBI Taxonomy" id="1570016"/>
    <lineage>
        <taxon>Bacteria</taxon>
        <taxon>Pseudomonadati</taxon>
        <taxon>Pseudomonadota</taxon>
        <taxon>Gammaproteobacteria</taxon>
        <taxon>Thiotrichales</taxon>
        <taxon>Thioflexithrix</taxon>
    </lineage>
</organism>
<dbReference type="OrthoDB" id="574281at2"/>
<dbReference type="AlphaFoldDB" id="A0A251X3V3"/>
<gene>
    <name evidence="1" type="ORF">TPSD3_13700</name>
</gene>
<sequence length="80" mass="9335">MLALKGIYQNGQIQLDQMVNYEQPVAVIVTFLEDEPLLQPTLTTSKPETLQIAFEKLRALCIEENYEWVIPNRQNRPLEF</sequence>
<proteinExistence type="predicted"/>